<accession>A0A833RFT3</accession>
<dbReference type="SUPFAM" id="SSF46689">
    <property type="entry name" value="Homeodomain-like"/>
    <property type="match status" value="1"/>
</dbReference>
<dbReference type="PANTHER" id="PTHR43952">
    <property type="entry name" value="MYB FAMILY TRANSCRIPTION FACTOR-RELATED"/>
    <property type="match status" value="1"/>
</dbReference>
<protein>
    <submittedName>
        <fullName evidence="5">Protein RADIALIS-like 4</fullName>
    </submittedName>
</protein>
<reference evidence="5" key="1">
    <citation type="submission" date="2020-01" db="EMBL/GenBank/DDBJ databases">
        <title>Genome sequence of Kobresia littledalei, the first chromosome-level genome in the family Cyperaceae.</title>
        <authorList>
            <person name="Qu G."/>
        </authorList>
    </citation>
    <scope>NUCLEOTIDE SEQUENCE</scope>
    <source>
        <strain evidence="5">C.B.Clarke</strain>
        <tissue evidence="5">Leaf</tissue>
    </source>
</reference>
<dbReference type="GO" id="GO:0005634">
    <property type="term" value="C:nucleus"/>
    <property type="evidence" value="ECO:0007669"/>
    <property type="project" value="UniProtKB-SubCell"/>
</dbReference>
<evidence type="ECO:0000256" key="3">
    <source>
        <dbReference type="ARBA" id="ARBA00023163"/>
    </source>
</evidence>
<evidence type="ECO:0000256" key="1">
    <source>
        <dbReference type="ARBA" id="ARBA00004123"/>
    </source>
</evidence>
<name>A0A833RFT3_9POAL</name>
<proteinExistence type="predicted"/>
<dbReference type="PANTHER" id="PTHR43952:SF45">
    <property type="entry name" value="PROTEIN RADIALIS-LIKE 4"/>
    <property type="match status" value="1"/>
</dbReference>
<dbReference type="AlphaFoldDB" id="A0A833RFT3"/>
<sequence>MRDCEKDCSNYNSKWSQEENKLFEVALAIIDEKCPKRWEWVAFMIGNKKTAEEVQKHFEMLLEDLNFIESCSLIDHKHDLEISDVSSCHRQDQEQSRMLGEISFA</sequence>
<gene>
    <name evidence="5" type="ORF">FCM35_KLT21123</name>
</gene>
<dbReference type="Gene3D" id="1.10.10.60">
    <property type="entry name" value="Homeodomain-like"/>
    <property type="match status" value="1"/>
</dbReference>
<comment type="caution">
    <text evidence="5">The sequence shown here is derived from an EMBL/GenBank/DDBJ whole genome shotgun (WGS) entry which is preliminary data.</text>
</comment>
<dbReference type="FunFam" id="1.10.10.60:FF:000154">
    <property type="entry name" value="Transcription factor SRM1"/>
    <property type="match status" value="1"/>
</dbReference>
<evidence type="ECO:0000313" key="5">
    <source>
        <dbReference type="EMBL" id="KAF3334519.1"/>
    </source>
</evidence>
<keyword evidence="2" id="KW-0805">Transcription regulation</keyword>
<keyword evidence="6" id="KW-1185">Reference proteome</keyword>
<evidence type="ECO:0000256" key="4">
    <source>
        <dbReference type="ARBA" id="ARBA00023242"/>
    </source>
</evidence>
<keyword evidence="4" id="KW-0539">Nucleus</keyword>
<organism evidence="5 6">
    <name type="scientific">Carex littledalei</name>
    <dbReference type="NCBI Taxonomy" id="544730"/>
    <lineage>
        <taxon>Eukaryota</taxon>
        <taxon>Viridiplantae</taxon>
        <taxon>Streptophyta</taxon>
        <taxon>Embryophyta</taxon>
        <taxon>Tracheophyta</taxon>
        <taxon>Spermatophyta</taxon>
        <taxon>Magnoliopsida</taxon>
        <taxon>Liliopsida</taxon>
        <taxon>Poales</taxon>
        <taxon>Cyperaceae</taxon>
        <taxon>Cyperoideae</taxon>
        <taxon>Cariceae</taxon>
        <taxon>Carex</taxon>
        <taxon>Carex subgen. Euthyceras</taxon>
    </lineage>
</organism>
<evidence type="ECO:0000313" key="6">
    <source>
        <dbReference type="Proteomes" id="UP000623129"/>
    </source>
</evidence>
<dbReference type="Proteomes" id="UP000623129">
    <property type="component" value="Unassembled WGS sequence"/>
</dbReference>
<evidence type="ECO:0000256" key="2">
    <source>
        <dbReference type="ARBA" id="ARBA00023015"/>
    </source>
</evidence>
<dbReference type="GO" id="GO:0003700">
    <property type="term" value="F:DNA-binding transcription factor activity"/>
    <property type="evidence" value="ECO:0007669"/>
    <property type="project" value="InterPro"/>
</dbReference>
<dbReference type="OrthoDB" id="118550at2759"/>
<comment type="subcellular location">
    <subcellularLocation>
        <location evidence="1">Nucleus</location>
    </subcellularLocation>
</comment>
<keyword evidence="3" id="KW-0804">Transcription</keyword>
<dbReference type="InterPro" id="IPR044636">
    <property type="entry name" value="RADIALIS-like"/>
</dbReference>
<dbReference type="EMBL" id="SWLB01000009">
    <property type="protein sequence ID" value="KAF3334519.1"/>
    <property type="molecule type" value="Genomic_DNA"/>
</dbReference>
<dbReference type="InterPro" id="IPR009057">
    <property type="entry name" value="Homeodomain-like_sf"/>
</dbReference>